<proteinExistence type="predicted"/>
<evidence type="ECO:0000313" key="2">
    <source>
        <dbReference type="Proteomes" id="UP001344888"/>
    </source>
</evidence>
<keyword evidence="2" id="KW-1185">Reference proteome</keyword>
<comment type="caution">
    <text evidence="1">The sequence shown here is derived from an EMBL/GenBank/DDBJ whole genome shotgun (WGS) entry which is preliminary data.</text>
</comment>
<name>A0AAW9NTC3_9BACL</name>
<reference evidence="1 2" key="1">
    <citation type="submission" date="2023-03" db="EMBL/GenBank/DDBJ databases">
        <title>Bacillus Genome Sequencing.</title>
        <authorList>
            <person name="Dunlap C."/>
        </authorList>
    </citation>
    <scope>NUCLEOTIDE SEQUENCE [LARGE SCALE GENOMIC DNA]</scope>
    <source>
        <strain evidence="1 2">B-59205</strain>
    </source>
</reference>
<dbReference type="EMBL" id="JARSFG010000012">
    <property type="protein sequence ID" value="MEC1178569.1"/>
    <property type="molecule type" value="Genomic_DNA"/>
</dbReference>
<dbReference type="SUPFAM" id="SSF55729">
    <property type="entry name" value="Acyl-CoA N-acyltransferases (Nat)"/>
    <property type="match status" value="1"/>
</dbReference>
<dbReference type="Proteomes" id="UP001344888">
    <property type="component" value="Unassembled WGS sequence"/>
</dbReference>
<dbReference type="RefSeq" id="WP_326123061.1">
    <property type="nucleotide sequence ID" value="NZ_JARSFG010000012.1"/>
</dbReference>
<gene>
    <name evidence="1" type="ORF">P9B03_08755</name>
</gene>
<evidence type="ECO:0000313" key="1">
    <source>
        <dbReference type="EMBL" id="MEC1178569.1"/>
    </source>
</evidence>
<dbReference type="InterPro" id="IPR016181">
    <property type="entry name" value="Acyl_CoA_acyltransferase"/>
</dbReference>
<sequence length="223" mass="25537">MIYQGNLGEYDFYVERLGSEQLAQIKVLQQIVYDTLEDKTILQPLSEEELLYILNGHGIMIGAFVNEQLIAIRALLEPNPKEEEHLGLDVGADDLARVLYQEISFIHPQFRGYGLQQTLATIIMKQINIAQYDWVCATVKPYNIASLKDKLIQNMHIYALKYKYGGKLRYVVAKPLHKEVVFGNDELAIAMGDTEAQQQALRDGYRGVAIEKQGEEWFVHFSR</sequence>
<accession>A0AAW9NTC3</accession>
<organism evidence="1 2">
    <name type="scientific">Metasolibacillus meyeri</name>
    <dbReference type="NCBI Taxonomy" id="1071052"/>
    <lineage>
        <taxon>Bacteria</taxon>
        <taxon>Bacillati</taxon>
        <taxon>Bacillota</taxon>
        <taxon>Bacilli</taxon>
        <taxon>Bacillales</taxon>
        <taxon>Caryophanaceae</taxon>
        <taxon>Metasolibacillus</taxon>
    </lineage>
</organism>
<dbReference type="AlphaFoldDB" id="A0AAW9NTC3"/>
<protein>
    <submittedName>
        <fullName evidence="1">GNAT family N-acetyltransferase</fullName>
    </submittedName>
</protein>